<dbReference type="RefSeq" id="XP_016256657.1">
    <property type="nucleotide sequence ID" value="XM_016412982.1"/>
</dbReference>
<evidence type="ECO:0000313" key="1">
    <source>
        <dbReference type="EMBL" id="KIW36441.1"/>
    </source>
</evidence>
<protein>
    <submittedName>
        <fullName evidence="1">Uncharacterized protein</fullName>
    </submittedName>
</protein>
<sequence>MQLVKENLIKSFNSHPFCYFQRQLHCPSSLPSHAIMDSEPPVKDFASCVSCDSIIMIARPRRSDRGKKRLVNPIYQITVCYTCERNGAAVPPRKSNEFFSEQPPFYCLSTSLVRNSANFIATGKMQEVGISLREEGGRVIMTHRSDILHSYDPGCRMTTIHVNKDLETTTNESSSLETGFF</sequence>
<reference evidence="1 2" key="1">
    <citation type="submission" date="2015-01" db="EMBL/GenBank/DDBJ databases">
        <title>The Genome Sequence of Exophiala oligosperma CBS72588.</title>
        <authorList>
            <consortium name="The Broad Institute Genomics Platform"/>
            <person name="Cuomo C."/>
            <person name="de Hoog S."/>
            <person name="Gorbushina A."/>
            <person name="Stielow B."/>
            <person name="Teixiera M."/>
            <person name="Abouelleil A."/>
            <person name="Chapman S.B."/>
            <person name="Priest M."/>
            <person name="Young S.K."/>
            <person name="Wortman J."/>
            <person name="Nusbaum C."/>
            <person name="Birren B."/>
        </authorList>
    </citation>
    <scope>NUCLEOTIDE SEQUENCE [LARGE SCALE GENOMIC DNA]</scope>
    <source>
        <strain evidence="1 2">CBS 72588</strain>
    </source>
</reference>
<accession>A0A0D2A800</accession>
<gene>
    <name evidence="1" type="ORF">PV06_11329</name>
</gene>
<dbReference type="EMBL" id="KN847358">
    <property type="protein sequence ID" value="KIW36441.1"/>
    <property type="molecule type" value="Genomic_DNA"/>
</dbReference>
<evidence type="ECO:0000313" key="2">
    <source>
        <dbReference type="Proteomes" id="UP000053342"/>
    </source>
</evidence>
<dbReference type="HOGENOM" id="CLU_1555264_0_0_1"/>
<dbReference type="Proteomes" id="UP000053342">
    <property type="component" value="Unassembled WGS sequence"/>
</dbReference>
<dbReference type="GeneID" id="27363403"/>
<dbReference type="EMBL" id="KN847358">
    <property type="protein sequence ID" value="KIW36440.1"/>
    <property type="molecule type" value="Genomic_DNA"/>
</dbReference>
<name>A0A0D2A800_9EURO</name>
<proteinExistence type="predicted"/>
<dbReference type="VEuPathDB" id="FungiDB:PV06_11329"/>
<organism evidence="1 2">
    <name type="scientific">Exophiala oligosperma</name>
    <dbReference type="NCBI Taxonomy" id="215243"/>
    <lineage>
        <taxon>Eukaryota</taxon>
        <taxon>Fungi</taxon>
        <taxon>Dikarya</taxon>
        <taxon>Ascomycota</taxon>
        <taxon>Pezizomycotina</taxon>
        <taxon>Eurotiomycetes</taxon>
        <taxon>Chaetothyriomycetidae</taxon>
        <taxon>Chaetothyriales</taxon>
        <taxon>Herpotrichiellaceae</taxon>
        <taxon>Exophiala</taxon>
    </lineage>
</organism>
<keyword evidence="2" id="KW-1185">Reference proteome</keyword>
<dbReference type="AlphaFoldDB" id="A0A0D2A800"/>
<dbReference type="RefSeq" id="XP_016256656.1">
    <property type="nucleotide sequence ID" value="XM_016412981.1"/>
</dbReference>